<gene>
    <name evidence="2" type="ORF">N7469_002626</name>
</gene>
<organism evidence="2 3">
    <name type="scientific">Penicillium citrinum</name>
    <dbReference type="NCBI Taxonomy" id="5077"/>
    <lineage>
        <taxon>Eukaryota</taxon>
        <taxon>Fungi</taxon>
        <taxon>Dikarya</taxon>
        <taxon>Ascomycota</taxon>
        <taxon>Pezizomycotina</taxon>
        <taxon>Eurotiomycetes</taxon>
        <taxon>Eurotiomycetidae</taxon>
        <taxon>Eurotiales</taxon>
        <taxon>Aspergillaceae</taxon>
        <taxon>Penicillium</taxon>
    </lineage>
</organism>
<dbReference type="InterPro" id="IPR009060">
    <property type="entry name" value="UBA-like_sf"/>
</dbReference>
<dbReference type="GO" id="GO:0005829">
    <property type="term" value="C:cytosol"/>
    <property type="evidence" value="ECO:0007669"/>
    <property type="project" value="TreeGrafter"/>
</dbReference>
<feature type="compositionally biased region" description="Polar residues" evidence="1">
    <location>
        <begin position="50"/>
        <end position="63"/>
    </location>
</feature>
<feature type="region of interest" description="Disordered" evidence="1">
    <location>
        <begin position="41"/>
        <end position="131"/>
    </location>
</feature>
<dbReference type="GO" id="GO:0016579">
    <property type="term" value="P:protein deubiquitination"/>
    <property type="evidence" value="ECO:0007669"/>
    <property type="project" value="TreeGrafter"/>
</dbReference>
<proteinExistence type="predicted"/>
<dbReference type="Pfam" id="PF14555">
    <property type="entry name" value="UBA_4"/>
    <property type="match status" value="1"/>
</dbReference>
<dbReference type="EMBL" id="JAPQKT010000002">
    <property type="protein sequence ID" value="KAJ5241035.1"/>
    <property type="molecule type" value="Genomic_DNA"/>
</dbReference>
<feature type="compositionally biased region" description="Basic and acidic residues" evidence="1">
    <location>
        <begin position="793"/>
        <end position="802"/>
    </location>
</feature>
<accession>A0A9W9PAY4</accession>
<dbReference type="RefSeq" id="XP_056504040.1">
    <property type="nucleotide sequence ID" value="XM_056641546.1"/>
</dbReference>
<sequence length="802" mass="89776">MASDPPEEAIANFVSFTSTTREQAVSFLKANNLDSQKAINAYFEDPTGPHPQNTGFYNDNNASGFGYGQQDHGHRVPATAPPSRPPSRTNMIEASQPPDYDKATAQSSQGNTGNAGSDQKMSLAQREEQELQQAVAMSLNHGMGKQETGVTSGNQAHFGKATRDEYDESAWAMTLFNTSSQEVVMSPDPEDRKRVAGEPAFIRPSSNNLYLGGFLTILHQIPLAREALLLRNKVLFDYGQDSQWWNGQPINLPKIVTVHEGGDQDNDWDDIIFETQRLMAFLDSTDRSFGSSDALASLKNLHDYASDSEEAITRFLETWHRAALRAQPDNALSTIFQTHAYKQTPFDDPADEDEPISKELFIFEPHLEQEPGQTLYDVLDNAIWSDRPGEQMDDVWLEHLGELLVMKLDSYENAKSVDVKVPAVFYPDRYMSSCRELALEFRTKRLEVMEEIQKLERLMTRFTCPRTAVGSLTVREILEKAAQAAPVVLSENSVLKDDSTTPGLKAEKASRIARQLQEVSQKVETKLKDLESKKQKALETMRSYSKTLTEPSESPHEPPKHKYTLRGVCTEPHVTYVLKSDKTSGSDDLMELDNGSQGSEQWWRISYSAEDGKARQAEKRAAQGNQSASQHGDVVGYTAQKVREIEVLRAAREEWRTVLLVYASEQAMDTKVEPAPMQLQGFVRKDNEQFATECEENTTNAQDAQMTDSSGNNNSTSVQYPSSQERERGQNVNVFDYEVSDFDSERGSGKEMQEKPRTSLLGANTSQSNRQPAVSQALDDDSEWNAVDEDAEMVDHVETARP</sequence>
<dbReference type="PANTHER" id="PTHR39597:SF1">
    <property type="entry name" value="UBA DOMAIN-CONTAINING PROTEIN RUP1"/>
    <property type="match status" value="1"/>
</dbReference>
<feature type="compositionally biased region" description="Acidic residues" evidence="1">
    <location>
        <begin position="778"/>
        <end position="792"/>
    </location>
</feature>
<dbReference type="AlphaFoldDB" id="A0A9W9PAY4"/>
<keyword evidence="3" id="KW-1185">Reference proteome</keyword>
<feature type="compositionally biased region" description="Polar residues" evidence="1">
    <location>
        <begin position="104"/>
        <end position="122"/>
    </location>
</feature>
<dbReference type="Gene3D" id="1.10.8.10">
    <property type="entry name" value="DNA helicase RuvA subunit, C-terminal domain"/>
    <property type="match status" value="1"/>
</dbReference>
<dbReference type="CDD" id="cd14273">
    <property type="entry name" value="UBA_TAP-C_like"/>
    <property type="match status" value="1"/>
</dbReference>
<evidence type="ECO:0000313" key="2">
    <source>
        <dbReference type="EMBL" id="KAJ5241035.1"/>
    </source>
</evidence>
<name>A0A9W9PAY4_PENCI</name>
<evidence type="ECO:0000256" key="1">
    <source>
        <dbReference type="SAM" id="MobiDB-lite"/>
    </source>
</evidence>
<dbReference type="InterPro" id="IPR055335">
    <property type="entry name" value="Ucp6/RUP1"/>
</dbReference>
<feature type="compositionally biased region" description="Basic and acidic residues" evidence="1">
    <location>
        <begin position="743"/>
        <end position="757"/>
    </location>
</feature>
<feature type="compositionally biased region" description="Polar residues" evidence="1">
    <location>
        <begin position="761"/>
        <end position="774"/>
    </location>
</feature>
<reference evidence="2" key="1">
    <citation type="submission" date="2022-11" db="EMBL/GenBank/DDBJ databases">
        <authorList>
            <person name="Petersen C."/>
        </authorList>
    </citation>
    <scope>NUCLEOTIDE SEQUENCE</scope>
    <source>
        <strain evidence="2">IBT 23319</strain>
    </source>
</reference>
<dbReference type="SUPFAM" id="SSF46934">
    <property type="entry name" value="UBA-like"/>
    <property type="match status" value="1"/>
</dbReference>
<dbReference type="OrthoDB" id="4489171at2759"/>
<evidence type="ECO:0000313" key="3">
    <source>
        <dbReference type="Proteomes" id="UP001147733"/>
    </source>
</evidence>
<dbReference type="Proteomes" id="UP001147733">
    <property type="component" value="Unassembled WGS sequence"/>
</dbReference>
<evidence type="ECO:0008006" key="4">
    <source>
        <dbReference type="Google" id="ProtNLM"/>
    </source>
</evidence>
<dbReference type="PANTHER" id="PTHR39597">
    <property type="entry name" value="UBA DOMAIN-CONTAINING PROTEIN RUP1"/>
    <property type="match status" value="1"/>
</dbReference>
<comment type="caution">
    <text evidence="2">The sequence shown here is derived from an EMBL/GenBank/DDBJ whole genome shotgun (WGS) entry which is preliminary data.</text>
</comment>
<dbReference type="GO" id="GO:0005634">
    <property type="term" value="C:nucleus"/>
    <property type="evidence" value="ECO:0007669"/>
    <property type="project" value="TreeGrafter"/>
</dbReference>
<feature type="region of interest" description="Disordered" evidence="1">
    <location>
        <begin position="692"/>
        <end position="802"/>
    </location>
</feature>
<feature type="compositionally biased region" description="Polar residues" evidence="1">
    <location>
        <begin position="697"/>
        <end position="723"/>
    </location>
</feature>
<dbReference type="GeneID" id="81380713"/>
<feature type="region of interest" description="Disordered" evidence="1">
    <location>
        <begin position="534"/>
        <end position="563"/>
    </location>
</feature>
<reference evidence="2" key="2">
    <citation type="journal article" date="2023" name="IMA Fungus">
        <title>Comparative genomic study of the Penicillium genus elucidates a diverse pangenome and 15 lateral gene transfer events.</title>
        <authorList>
            <person name="Petersen C."/>
            <person name="Sorensen T."/>
            <person name="Nielsen M.R."/>
            <person name="Sondergaard T.E."/>
            <person name="Sorensen J.L."/>
            <person name="Fitzpatrick D.A."/>
            <person name="Frisvad J.C."/>
            <person name="Nielsen K.L."/>
        </authorList>
    </citation>
    <scope>NUCLEOTIDE SEQUENCE</scope>
    <source>
        <strain evidence="2">IBT 23319</strain>
    </source>
</reference>
<protein>
    <recommendedName>
        <fullName evidence="4">Ubiquitin interaction motif protein</fullName>
    </recommendedName>
</protein>